<evidence type="ECO:0000256" key="3">
    <source>
        <dbReference type="ARBA" id="ARBA00022729"/>
    </source>
</evidence>
<evidence type="ECO:0000256" key="2">
    <source>
        <dbReference type="ARBA" id="ARBA00014031"/>
    </source>
</evidence>
<keyword evidence="3 4" id="KW-0732">Signal</keyword>
<accession>A0A0N8KDR6</accession>
<feature type="chain" id="PRO_5006027836" description="Curli production assembly/transport component CsgF" evidence="4">
    <location>
        <begin position="22"/>
        <end position="141"/>
    </location>
</feature>
<dbReference type="EMBL" id="LJXT01000146">
    <property type="protein sequence ID" value="KPQ09282.1"/>
    <property type="molecule type" value="Genomic_DNA"/>
</dbReference>
<sequence length="141" mass="15673">MKKVLLFAFVLSLIGVSDLFAQRLVYTPQNPAFGGDTFNYQWLLSSAQAQDTFEDPATRDNDRFGFGQDPLNDFSESLNRQILSRLSREVIDRQFGEESLESGTYNLGDYQIDISNSGSGLVVTIVDNVTGATSVIEVPFF</sequence>
<gene>
    <name evidence="5" type="primary">csgF</name>
    <name evidence="5" type="ORF">HLUCCX10_16465</name>
</gene>
<evidence type="ECO:0000256" key="4">
    <source>
        <dbReference type="SAM" id="SignalP"/>
    </source>
</evidence>
<comment type="caution">
    <text evidence="5">The sequence shown here is derived from an EMBL/GenBank/DDBJ whole genome shotgun (WGS) entry which is preliminary data.</text>
</comment>
<dbReference type="InterPro" id="IPR018893">
    <property type="entry name" value="T8SS_CsgF"/>
</dbReference>
<dbReference type="STRING" id="1305737.GCA_000526355_00581"/>
<evidence type="ECO:0000256" key="1">
    <source>
        <dbReference type="ARBA" id="ARBA00003989"/>
    </source>
</evidence>
<evidence type="ECO:0000313" key="6">
    <source>
        <dbReference type="Proteomes" id="UP000050421"/>
    </source>
</evidence>
<proteinExistence type="predicted"/>
<dbReference type="Proteomes" id="UP000050421">
    <property type="component" value="Unassembled WGS sequence"/>
</dbReference>
<dbReference type="AlphaFoldDB" id="A0A0N8KDR6"/>
<protein>
    <recommendedName>
        <fullName evidence="2">Curli production assembly/transport component CsgF</fullName>
    </recommendedName>
</protein>
<dbReference type="Pfam" id="PF10614">
    <property type="entry name" value="CsgF"/>
    <property type="match status" value="1"/>
</dbReference>
<reference evidence="5 6" key="1">
    <citation type="submission" date="2015-09" db="EMBL/GenBank/DDBJ databases">
        <title>Identification and resolution of microdiversity through metagenomic sequencing of parallel consortia.</title>
        <authorList>
            <person name="Nelson W.C."/>
            <person name="Romine M.F."/>
            <person name="Lindemann S.R."/>
        </authorList>
    </citation>
    <scope>NUCLEOTIDE SEQUENCE [LARGE SCALE GENOMIC DNA]</scope>
    <source>
        <strain evidence="5">HL-49</strain>
    </source>
</reference>
<feature type="signal peptide" evidence="4">
    <location>
        <begin position="1"/>
        <end position="21"/>
    </location>
</feature>
<comment type="function">
    <text evidence="1">May be involved in the biogenesis of curli organelles.</text>
</comment>
<organism evidence="5 6">
    <name type="scientific">Algoriphagus marincola HL-49</name>
    <dbReference type="NCBI Taxonomy" id="1305737"/>
    <lineage>
        <taxon>Bacteria</taxon>
        <taxon>Pseudomonadati</taxon>
        <taxon>Bacteroidota</taxon>
        <taxon>Cytophagia</taxon>
        <taxon>Cytophagales</taxon>
        <taxon>Cyclobacteriaceae</taxon>
        <taxon>Algoriphagus</taxon>
    </lineage>
</organism>
<evidence type="ECO:0000313" key="5">
    <source>
        <dbReference type="EMBL" id="KPQ09282.1"/>
    </source>
</evidence>
<dbReference type="eggNOG" id="ENOG5032U3R">
    <property type="taxonomic scope" value="Bacteria"/>
</dbReference>
<dbReference type="PATRIC" id="fig|1305737.6.peg.284"/>
<name>A0A0N8KDR6_9BACT</name>
<dbReference type="OrthoDB" id="1443407at2"/>